<keyword evidence="1" id="KW-0732">Signal</keyword>
<accession>A0A1I0SDS6</accession>
<evidence type="ECO:0000256" key="1">
    <source>
        <dbReference type="SAM" id="SignalP"/>
    </source>
</evidence>
<dbReference type="NCBIfam" id="NF041384">
    <property type="entry name" value="YHS_seleno_dom"/>
    <property type="match status" value="1"/>
</dbReference>
<dbReference type="EMBL" id="FOJG01000003">
    <property type="protein sequence ID" value="SEW57235.1"/>
    <property type="molecule type" value="Genomic_DNA"/>
</dbReference>
<dbReference type="STRING" id="29529.SAMN04488122_6698"/>
<feature type="chain" id="PRO_5011594567" description="YHS domain-containing protein" evidence="1">
    <location>
        <begin position="21"/>
        <end position="159"/>
    </location>
</feature>
<protein>
    <recommendedName>
        <fullName evidence="4">YHS domain-containing protein</fullName>
    </recommendedName>
</protein>
<gene>
    <name evidence="2" type="ORF">SAMN04488122_6698</name>
</gene>
<dbReference type="RefSeq" id="WP_089904556.1">
    <property type="nucleotide sequence ID" value="NZ_FOJG01000003.1"/>
</dbReference>
<feature type="signal peptide" evidence="1">
    <location>
        <begin position="1"/>
        <end position="20"/>
    </location>
</feature>
<dbReference type="Proteomes" id="UP000199310">
    <property type="component" value="Unassembled WGS sequence"/>
</dbReference>
<evidence type="ECO:0000313" key="2">
    <source>
        <dbReference type="EMBL" id="SEW57235.1"/>
    </source>
</evidence>
<name>A0A1I0SDS6_9BACT</name>
<evidence type="ECO:0000313" key="3">
    <source>
        <dbReference type="Proteomes" id="UP000199310"/>
    </source>
</evidence>
<reference evidence="3" key="1">
    <citation type="submission" date="2016-10" db="EMBL/GenBank/DDBJ databases">
        <authorList>
            <person name="Varghese N."/>
            <person name="Submissions S."/>
        </authorList>
    </citation>
    <scope>NUCLEOTIDE SEQUENCE [LARGE SCALE GENOMIC DNA]</scope>
    <source>
        <strain evidence="3">DSM 3695</strain>
    </source>
</reference>
<dbReference type="AlphaFoldDB" id="A0A1I0SDS6"/>
<dbReference type="OrthoDB" id="344729at2"/>
<keyword evidence="3" id="KW-1185">Reference proteome</keyword>
<organism evidence="2 3">
    <name type="scientific">Chitinophaga arvensicola</name>
    <dbReference type="NCBI Taxonomy" id="29529"/>
    <lineage>
        <taxon>Bacteria</taxon>
        <taxon>Pseudomonadati</taxon>
        <taxon>Bacteroidota</taxon>
        <taxon>Chitinophagia</taxon>
        <taxon>Chitinophagales</taxon>
        <taxon>Chitinophagaceae</taxon>
        <taxon>Chitinophaga</taxon>
    </lineage>
</organism>
<evidence type="ECO:0008006" key="4">
    <source>
        <dbReference type="Google" id="ProtNLM"/>
    </source>
</evidence>
<proteinExistence type="predicted"/>
<sequence>MRSLITALGLFILLSGDVSAQSADIRRQQFNVDKSALAIEGYDPVAYFTTGKAMEGKRDITIVQDGITYRFATIENRDAFKAAPVKYEPQYGGWCAYAMGAKGEKVEVDPQTFKIVSGKLYLFYNKYFNNTLKSWNKDEVRLRSSANQSWSKFIQVQSH</sequence>